<proteinExistence type="predicted"/>
<evidence type="ECO:0000313" key="3">
    <source>
        <dbReference type="Proteomes" id="UP000033025"/>
    </source>
</evidence>
<reference evidence="2 3" key="1">
    <citation type="journal article" date="2015" name="Genome Announc.">
        <title>Complete Genome Sequences of Four Novel Escherichia coli Bacteriophages Belonging to New Phage Groups.</title>
        <authorList>
            <person name="Carstens A.B."/>
            <person name="Kot W."/>
            <person name="Hansen L.H."/>
        </authorList>
    </citation>
    <scope>NUCLEOTIDE SEQUENCE [LARGE SCALE GENOMIC DNA]</scope>
</reference>
<organism evidence="2 3">
    <name type="scientific">Enterobacteria phage JenK1</name>
    <dbReference type="NCBI Taxonomy" id="1610836"/>
    <lineage>
        <taxon>Viruses</taxon>
        <taxon>Duplodnaviria</taxon>
        <taxon>Heunggongvirae</taxon>
        <taxon>Uroviricota</taxon>
        <taxon>Caudoviricetes</taxon>
        <taxon>Queuovirinae</taxon>
        <taxon>Nonagvirus</taxon>
        <taxon>Nonagvirus JenK1</taxon>
    </lineage>
</organism>
<feature type="transmembrane region" description="Helical" evidence="1">
    <location>
        <begin position="66"/>
        <end position="89"/>
    </location>
</feature>
<protein>
    <submittedName>
        <fullName evidence="2">Uncharacterized protein</fullName>
    </submittedName>
</protein>
<reference evidence="3" key="2">
    <citation type="submission" date="2015-01" db="EMBL/GenBank/DDBJ databases">
        <title>Complete sequence of three novel 9g-like phages.</title>
        <authorList>
            <person name="Carstens A.B."/>
            <person name="Hansen L.H."/>
            <person name="Kot W."/>
        </authorList>
    </citation>
    <scope>NUCLEOTIDE SEQUENCE [LARGE SCALE GENOMIC DNA]</scope>
</reference>
<dbReference type="OrthoDB" id="8876at10239"/>
<sequence>MRNRKIEITHAHVQEMFGYNEEMYAKAVAILEQHNESLSNVVKAWKEAGLVLRPNAVKKLDDGRMYMCWSAPMLGMMFTVDIYFGYWLLEVDCVIPLDEYMHSKGFTSCFDVCPDTEGNAVMILGFKWVGDKCEVRPLRYPRGKARRAYIEDGVVRWCDVQKRRMGANHIAHIKECLVRLQTNNSGNVQLQKELQELIEYIDQFGA</sequence>
<keyword evidence="1" id="KW-1133">Transmembrane helix</keyword>
<dbReference type="GeneID" id="26645521"/>
<dbReference type="Proteomes" id="UP000033025">
    <property type="component" value="Segment"/>
</dbReference>
<dbReference type="RefSeq" id="YP_009219346.1">
    <property type="nucleotide sequence ID" value="NC_029021.1"/>
</dbReference>
<evidence type="ECO:0000256" key="1">
    <source>
        <dbReference type="SAM" id="Phobius"/>
    </source>
</evidence>
<dbReference type="KEGG" id="vg:26645521"/>
<evidence type="ECO:0000313" key="2">
    <source>
        <dbReference type="EMBL" id="AKA61106.1"/>
    </source>
</evidence>
<name>A0A0E3JQ30_9CAUD</name>
<dbReference type="EMBL" id="KP719134">
    <property type="protein sequence ID" value="AKA61106.1"/>
    <property type="molecule type" value="Genomic_DNA"/>
</dbReference>
<keyword evidence="1" id="KW-0472">Membrane</keyword>
<keyword evidence="3" id="KW-1185">Reference proteome</keyword>
<keyword evidence="1" id="KW-0812">Transmembrane</keyword>
<accession>A0A0E3JQ30</accession>